<proteinExistence type="inferred from homology"/>
<dbReference type="Proteomes" id="UP001595384">
    <property type="component" value="Unassembled WGS sequence"/>
</dbReference>
<evidence type="ECO:0000256" key="4">
    <source>
        <dbReference type="HAMAP-Rule" id="MF_01104"/>
    </source>
</evidence>
<dbReference type="InterPro" id="IPR038228">
    <property type="entry name" value="Syd_sf"/>
</dbReference>
<dbReference type="EMBL" id="JBHRSE010000032">
    <property type="protein sequence ID" value="MFC3023052.1"/>
    <property type="molecule type" value="Genomic_DNA"/>
</dbReference>
<accession>A0ABV7C4U8</accession>
<evidence type="ECO:0000256" key="3">
    <source>
        <dbReference type="ARBA" id="ARBA00023136"/>
    </source>
</evidence>
<comment type="subcellular location">
    <subcellularLocation>
        <location evidence="4">Cell inner membrane</location>
        <topology evidence="4">Peripheral membrane protein</topology>
        <orientation evidence="4">Cytoplasmic side</orientation>
    </subcellularLocation>
    <text evidence="4">Loosely associated with the cytoplasmic side of the inner membrane, probably via SecY.</text>
</comment>
<dbReference type="RefSeq" id="WP_164711869.1">
    <property type="nucleotide sequence ID" value="NZ_AP024911.1"/>
</dbReference>
<protein>
    <recommendedName>
        <fullName evidence="4">Protein Syd</fullName>
    </recommendedName>
</protein>
<evidence type="ECO:0000256" key="2">
    <source>
        <dbReference type="ARBA" id="ARBA00022519"/>
    </source>
</evidence>
<comment type="function">
    <text evidence="4">Interacts with the SecY protein in vivo. May bind preferentially to an uncomplexed state of SecY, thus functioning either as a chelating agent for excess SecY in the cell or as a regulatory factor that negatively controls the translocase function.</text>
</comment>
<name>A0ABV7C4U8_9VIBR</name>
<keyword evidence="6" id="KW-1185">Reference proteome</keyword>
<reference evidence="6" key="1">
    <citation type="journal article" date="2019" name="Int. J. Syst. Evol. Microbiol.">
        <title>The Global Catalogue of Microorganisms (GCM) 10K type strain sequencing project: providing services to taxonomists for standard genome sequencing and annotation.</title>
        <authorList>
            <consortium name="The Broad Institute Genomics Platform"/>
            <consortium name="The Broad Institute Genome Sequencing Center for Infectious Disease"/>
            <person name="Wu L."/>
            <person name="Ma J."/>
        </authorList>
    </citation>
    <scope>NUCLEOTIDE SEQUENCE [LARGE SCALE GENOMIC DNA]</scope>
    <source>
        <strain evidence="6">KCTC 62784</strain>
    </source>
</reference>
<comment type="similarity">
    <text evidence="4">Belongs to the Syd family.</text>
</comment>
<gene>
    <name evidence="4 5" type="primary">syd</name>
    <name evidence="5" type="ORF">ACFODT_04345</name>
</gene>
<keyword evidence="3 4" id="KW-0472">Membrane</keyword>
<evidence type="ECO:0000313" key="6">
    <source>
        <dbReference type="Proteomes" id="UP001595384"/>
    </source>
</evidence>
<dbReference type="CDD" id="cd16323">
    <property type="entry name" value="Syd"/>
    <property type="match status" value="1"/>
</dbReference>
<dbReference type="HAMAP" id="MF_01104">
    <property type="entry name" value="Syd"/>
    <property type="match status" value="1"/>
</dbReference>
<dbReference type="InterPro" id="IPR009948">
    <property type="entry name" value="Syd"/>
</dbReference>
<sequence length="184" mass="20755">MENTMAQQASALYHFSQRYVAQCQAMNDQLPSNDDLIDLPSACVQHRTPDCVYWTPVLRDTIASFANVENALELTLHADVTEFYGTQYAADMPALWEGNPLTLLQVWNDEDFTRLQENIVGHLVMQRRLKQTPTVFIASTDDDMQVVSICNLSGNVVLETLGDNTRRPLAENLTEFLAHLQPVV</sequence>
<dbReference type="Gene3D" id="3.40.1580.20">
    <property type="entry name" value="Syd protein"/>
    <property type="match status" value="1"/>
</dbReference>
<evidence type="ECO:0000313" key="5">
    <source>
        <dbReference type="EMBL" id="MFC3023052.1"/>
    </source>
</evidence>
<comment type="caution">
    <text evidence="5">The sequence shown here is derived from an EMBL/GenBank/DDBJ whole genome shotgun (WGS) entry which is preliminary data.</text>
</comment>
<keyword evidence="2 4" id="KW-0997">Cell inner membrane</keyword>
<evidence type="ECO:0000256" key="1">
    <source>
        <dbReference type="ARBA" id="ARBA00022475"/>
    </source>
</evidence>
<keyword evidence="1 4" id="KW-1003">Cell membrane</keyword>
<organism evidence="5 6">
    <name type="scientific">Vibrio zhugei</name>
    <dbReference type="NCBI Taxonomy" id="2479546"/>
    <lineage>
        <taxon>Bacteria</taxon>
        <taxon>Pseudomonadati</taxon>
        <taxon>Pseudomonadota</taxon>
        <taxon>Gammaproteobacteria</taxon>
        <taxon>Vibrionales</taxon>
        <taxon>Vibrionaceae</taxon>
        <taxon>Vibrio</taxon>
    </lineage>
</organism>
<dbReference type="Pfam" id="PF07348">
    <property type="entry name" value="Syd"/>
    <property type="match status" value="1"/>
</dbReference>
<dbReference type="NCBIfam" id="NF003439">
    <property type="entry name" value="PRK04968.1"/>
    <property type="match status" value="1"/>
</dbReference>